<dbReference type="AlphaFoldDB" id="A0A438MW80"/>
<reference evidence="1 2" key="1">
    <citation type="submission" date="2017-03" db="EMBL/GenBank/DDBJ databases">
        <title>Genomes of endolithic fungi from Antarctica.</title>
        <authorList>
            <person name="Coleine C."/>
            <person name="Masonjones S."/>
            <person name="Stajich J.E."/>
        </authorList>
    </citation>
    <scope>NUCLEOTIDE SEQUENCE [LARGE SCALE GENOMIC DNA]</scope>
    <source>
        <strain evidence="1 2">CCFEE 6314</strain>
    </source>
</reference>
<dbReference type="EMBL" id="NAJM01000042">
    <property type="protein sequence ID" value="RVX67991.1"/>
    <property type="molecule type" value="Genomic_DNA"/>
</dbReference>
<gene>
    <name evidence="1" type="ORF">B0A52_08401</name>
</gene>
<dbReference type="OrthoDB" id="5153231at2759"/>
<name>A0A438MW80_EXOME</name>
<dbReference type="Proteomes" id="UP000288859">
    <property type="component" value="Unassembled WGS sequence"/>
</dbReference>
<accession>A0A438MW80</accession>
<comment type="caution">
    <text evidence="1">The sequence shown here is derived from an EMBL/GenBank/DDBJ whole genome shotgun (WGS) entry which is preliminary data.</text>
</comment>
<sequence>MNEQVQAIGVQRQGGFSFPANSPAIEIRTTWKRSITFGSTPKNLELFDYEAIELVPGGFMLGVFHELVRNRESPLFKIGVWITGGYERLASSVGSASHSRHATNCPSFGSVDRSWCLTKARIEANMTIQVCRNSATEETCTGLLLTYANGSRDSLGDLRFDKYLSAGVFLHDCEFYNTRIEDKFYIFLRMKSTTSPWTESSSSDWTEFPTTGRIEWWGSWHGHKLEIST</sequence>
<protein>
    <submittedName>
        <fullName evidence="1">Uncharacterized protein</fullName>
    </submittedName>
</protein>
<evidence type="ECO:0000313" key="2">
    <source>
        <dbReference type="Proteomes" id="UP000288859"/>
    </source>
</evidence>
<organism evidence="1 2">
    <name type="scientific">Exophiala mesophila</name>
    <name type="common">Black yeast-like fungus</name>
    <dbReference type="NCBI Taxonomy" id="212818"/>
    <lineage>
        <taxon>Eukaryota</taxon>
        <taxon>Fungi</taxon>
        <taxon>Dikarya</taxon>
        <taxon>Ascomycota</taxon>
        <taxon>Pezizomycotina</taxon>
        <taxon>Eurotiomycetes</taxon>
        <taxon>Chaetothyriomycetidae</taxon>
        <taxon>Chaetothyriales</taxon>
        <taxon>Herpotrichiellaceae</taxon>
        <taxon>Exophiala</taxon>
    </lineage>
</organism>
<evidence type="ECO:0000313" key="1">
    <source>
        <dbReference type="EMBL" id="RVX67991.1"/>
    </source>
</evidence>
<proteinExistence type="predicted"/>